<dbReference type="GO" id="GO:0030253">
    <property type="term" value="P:protein secretion by the type I secretion system"/>
    <property type="evidence" value="ECO:0007669"/>
    <property type="project" value="InterPro"/>
</dbReference>
<dbReference type="Gene3D" id="1.20.1560.10">
    <property type="entry name" value="ABC transporter type 1, transmembrane domain"/>
    <property type="match status" value="1"/>
</dbReference>
<evidence type="ECO:0000256" key="4">
    <source>
        <dbReference type="ARBA" id="ARBA00022840"/>
    </source>
</evidence>
<dbReference type="InterPro" id="IPR003439">
    <property type="entry name" value="ABC_transporter-like_ATP-bd"/>
</dbReference>
<dbReference type="NCBIfam" id="TIGR01842">
    <property type="entry name" value="type_I_sec_PrtD"/>
    <property type="match status" value="1"/>
</dbReference>
<name>A0A1M7CHH1_9RHOB</name>
<evidence type="ECO:0000313" key="11">
    <source>
        <dbReference type="Proteomes" id="UP000184191"/>
    </source>
</evidence>
<evidence type="ECO:0000256" key="1">
    <source>
        <dbReference type="ARBA" id="ARBA00004651"/>
    </source>
</evidence>
<dbReference type="SUPFAM" id="SSF90123">
    <property type="entry name" value="ABC transporter transmembrane region"/>
    <property type="match status" value="1"/>
</dbReference>
<dbReference type="Pfam" id="PF00664">
    <property type="entry name" value="ABC_membrane"/>
    <property type="match status" value="1"/>
</dbReference>
<protein>
    <submittedName>
        <fullName evidence="10">ATP-binding cassette, subfamily C</fullName>
    </submittedName>
</protein>
<evidence type="ECO:0000259" key="9">
    <source>
        <dbReference type="PROSITE" id="PS50929"/>
    </source>
</evidence>
<dbReference type="Gene3D" id="3.40.50.300">
    <property type="entry name" value="P-loop containing nucleotide triphosphate hydrolases"/>
    <property type="match status" value="1"/>
</dbReference>
<dbReference type="PANTHER" id="PTHR24221:SF248">
    <property type="entry name" value="ABC TRANSPORTER TRANSMEMBRANE REGION"/>
    <property type="match status" value="1"/>
</dbReference>
<dbReference type="AlphaFoldDB" id="A0A1M7CHH1"/>
<dbReference type="InterPro" id="IPR011527">
    <property type="entry name" value="ABC1_TM_dom"/>
</dbReference>
<dbReference type="STRING" id="1054996.SAMN05444414_12539"/>
<dbReference type="SMART" id="SM00382">
    <property type="entry name" value="AAA"/>
    <property type="match status" value="1"/>
</dbReference>
<dbReference type="InterPro" id="IPR039421">
    <property type="entry name" value="Type_1_exporter"/>
</dbReference>
<feature type="transmembrane region" description="Helical" evidence="7">
    <location>
        <begin position="57"/>
        <end position="80"/>
    </location>
</feature>
<dbReference type="InterPro" id="IPR010128">
    <property type="entry name" value="ATPase_T1SS_PrtD-like"/>
</dbReference>
<dbReference type="SUPFAM" id="SSF52540">
    <property type="entry name" value="P-loop containing nucleoside triphosphate hydrolases"/>
    <property type="match status" value="1"/>
</dbReference>
<organism evidence="10 11">
    <name type="scientific">Roseovarius marisflavi</name>
    <dbReference type="NCBI Taxonomy" id="1054996"/>
    <lineage>
        <taxon>Bacteria</taxon>
        <taxon>Pseudomonadati</taxon>
        <taxon>Pseudomonadota</taxon>
        <taxon>Alphaproteobacteria</taxon>
        <taxon>Rhodobacterales</taxon>
        <taxon>Roseobacteraceae</taxon>
        <taxon>Roseovarius</taxon>
    </lineage>
</organism>
<keyword evidence="2 7" id="KW-0812">Transmembrane</keyword>
<evidence type="ECO:0000256" key="6">
    <source>
        <dbReference type="ARBA" id="ARBA00023136"/>
    </source>
</evidence>
<dbReference type="PROSITE" id="PS50929">
    <property type="entry name" value="ABC_TM1F"/>
    <property type="match status" value="1"/>
</dbReference>
<evidence type="ECO:0000256" key="2">
    <source>
        <dbReference type="ARBA" id="ARBA00022692"/>
    </source>
</evidence>
<dbReference type="GO" id="GO:0034040">
    <property type="term" value="F:ATPase-coupled lipid transmembrane transporter activity"/>
    <property type="evidence" value="ECO:0007669"/>
    <property type="project" value="TreeGrafter"/>
</dbReference>
<feature type="domain" description="ABC transporter" evidence="8">
    <location>
        <begin position="335"/>
        <end position="577"/>
    </location>
</feature>
<dbReference type="PROSITE" id="PS00211">
    <property type="entry name" value="ABC_TRANSPORTER_1"/>
    <property type="match status" value="1"/>
</dbReference>
<dbReference type="GO" id="GO:0016887">
    <property type="term" value="F:ATP hydrolysis activity"/>
    <property type="evidence" value="ECO:0007669"/>
    <property type="project" value="InterPro"/>
</dbReference>
<gene>
    <name evidence="10" type="ORF">SAMN05444414_12539</name>
</gene>
<dbReference type="InterPro" id="IPR027417">
    <property type="entry name" value="P-loop_NTPase"/>
</dbReference>
<dbReference type="GO" id="GO:0005886">
    <property type="term" value="C:plasma membrane"/>
    <property type="evidence" value="ECO:0007669"/>
    <property type="project" value="UniProtKB-SubCell"/>
</dbReference>
<dbReference type="PANTHER" id="PTHR24221">
    <property type="entry name" value="ATP-BINDING CASSETTE SUB-FAMILY B"/>
    <property type="match status" value="1"/>
</dbReference>
<feature type="transmembrane region" description="Helical" evidence="7">
    <location>
        <begin position="21"/>
        <end position="45"/>
    </location>
</feature>
<keyword evidence="11" id="KW-1185">Reference proteome</keyword>
<keyword evidence="3" id="KW-0547">Nucleotide-binding</keyword>
<keyword evidence="5 7" id="KW-1133">Transmembrane helix</keyword>
<evidence type="ECO:0000256" key="5">
    <source>
        <dbReference type="ARBA" id="ARBA00022989"/>
    </source>
</evidence>
<dbReference type="InterPro" id="IPR036640">
    <property type="entry name" value="ABC1_TM_sf"/>
</dbReference>
<keyword evidence="4 10" id="KW-0067">ATP-binding</keyword>
<dbReference type="PROSITE" id="PS50893">
    <property type="entry name" value="ABC_TRANSPORTER_2"/>
    <property type="match status" value="1"/>
</dbReference>
<comment type="subcellular location">
    <subcellularLocation>
        <location evidence="1">Cell membrane</location>
        <topology evidence="1">Multi-pass membrane protein</topology>
    </subcellularLocation>
</comment>
<dbReference type="InterPro" id="IPR017871">
    <property type="entry name" value="ABC_transporter-like_CS"/>
</dbReference>
<dbReference type="Proteomes" id="UP000184191">
    <property type="component" value="Unassembled WGS sequence"/>
</dbReference>
<dbReference type="InterPro" id="IPR003593">
    <property type="entry name" value="AAA+_ATPase"/>
</dbReference>
<accession>A0A1M7CHH1</accession>
<dbReference type="GO" id="GO:0140359">
    <property type="term" value="F:ABC-type transporter activity"/>
    <property type="evidence" value="ECO:0007669"/>
    <property type="project" value="InterPro"/>
</dbReference>
<dbReference type="OrthoDB" id="9808328at2"/>
<evidence type="ECO:0000313" key="10">
    <source>
        <dbReference type="EMBL" id="SHL66657.1"/>
    </source>
</evidence>
<dbReference type="EMBL" id="FRBN01000025">
    <property type="protein sequence ID" value="SHL66657.1"/>
    <property type="molecule type" value="Genomic_DNA"/>
</dbReference>
<reference evidence="11" key="1">
    <citation type="submission" date="2016-11" db="EMBL/GenBank/DDBJ databases">
        <authorList>
            <person name="Varghese N."/>
            <person name="Submissions S."/>
        </authorList>
    </citation>
    <scope>NUCLEOTIDE SEQUENCE [LARGE SCALE GENOMIC DNA]</scope>
    <source>
        <strain evidence="11">DSM 29327</strain>
    </source>
</reference>
<feature type="domain" description="ABC transmembrane type-1" evidence="9">
    <location>
        <begin position="24"/>
        <end position="304"/>
    </location>
</feature>
<evidence type="ECO:0000259" key="8">
    <source>
        <dbReference type="PROSITE" id="PS50893"/>
    </source>
</evidence>
<dbReference type="GO" id="GO:0030256">
    <property type="term" value="C:type I protein secretion system complex"/>
    <property type="evidence" value="ECO:0007669"/>
    <property type="project" value="InterPro"/>
</dbReference>
<keyword evidence="6 7" id="KW-0472">Membrane</keyword>
<evidence type="ECO:0000256" key="7">
    <source>
        <dbReference type="SAM" id="Phobius"/>
    </source>
</evidence>
<proteinExistence type="predicted"/>
<sequence length="577" mass="61778">MQKMRAEAKNSYLGALRGLRGTFVLVGLFSAIINLLMLTGPVYMLQVYDRVLSSGSVSTLLGLFAIVILLYSFLGLYDFLRARLLSRASLRLDAKVGEEAFRFALRSGAIGAKSRIDPGAQPVRDLELVRGFMSSPAITGLFDLPWMPLFLVLVFLIHPWLGFLTLAGAGVVAVAALLNQFLAQKSISQVMSMEGAERSLVGQARADAETISALGMRERLVARWRAQHDAALAAGQVGSDRSEGFASFSKSFRLLLQSALLTMGAFLALRQEITPGMIIATSIIAGRALAPVDQVIGQWRAIGRAREAHKRLREIFGQLPADKPRIDLPAPAGELRVNSLTKLAPVGPEKGADRPRILDRVSFALSAGDGLGVVGNSAAGKSTLARLLVGAWVPEAGEVRLDGATLDQWTPEALGRHIGYLPQTLQMLPGSVGQNIARFDPEAKDADVIDAARIAGVHEMILGLPDGYATHMDQMTRPLSGGQIQRLGLARAIFGAPRLIVLDEPNSNLDANGDDALCHAIHTMRERGSVVVVMAHRPSAIAAVNKVLLLHQGRAAKFGDKDEVLGGTSRPVSVVAQ</sequence>
<dbReference type="GO" id="GO:0005524">
    <property type="term" value="F:ATP binding"/>
    <property type="evidence" value="ECO:0007669"/>
    <property type="project" value="UniProtKB-KW"/>
</dbReference>
<evidence type="ECO:0000256" key="3">
    <source>
        <dbReference type="ARBA" id="ARBA00022741"/>
    </source>
</evidence>
<dbReference type="Pfam" id="PF00005">
    <property type="entry name" value="ABC_tran"/>
    <property type="match status" value="1"/>
</dbReference>